<dbReference type="Proteomes" id="UP001497480">
    <property type="component" value="Unassembled WGS sequence"/>
</dbReference>
<dbReference type="PANTHER" id="PTHR33544:SF3">
    <property type="entry name" value="60S RIBOSOMAL PROTEIN L36"/>
    <property type="match status" value="1"/>
</dbReference>
<dbReference type="AlphaFoldDB" id="A0AAV1Y949"/>
<comment type="caution">
    <text evidence="1">The sequence shown here is derived from an EMBL/GenBank/DDBJ whole genome shotgun (WGS) entry which is preliminary data.</text>
</comment>
<gene>
    <name evidence="1" type="ORF">LLUT_LOCUS30620</name>
</gene>
<keyword evidence="2" id="KW-1185">Reference proteome</keyword>
<dbReference type="InterPro" id="IPR040344">
    <property type="entry name" value="At3g17950-like"/>
</dbReference>
<organism evidence="1 2">
    <name type="scientific">Lupinus luteus</name>
    <name type="common">European yellow lupine</name>
    <dbReference type="NCBI Taxonomy" id="3873"/>
    <lineage>
        <taxon>Eukaryota</taxon>
        <taxon>Viridiplantae</taxon>
        <taxon>Streptophyta</taxon>
        <taxon>Embryophyta</taxon>
        <taxon>Tracheophyta</taxon>
        <taxon>Spermatophyta</taxon>
        <taxon>Magnoliopsida</taxon>
        <taxon>eudicotyledons</taxon>
        <taxon>Gunneridae</taxon>
        <taxon>Pentapetalae</taxon>
        <taxon>rosids</taxon>
        <taxon>fabids</taxon>
        <taxon>Fabales</taxon>
        <taxon>Fabaceae</taxon>
        <taxon>Papilionoideae</taxon>
        <taxon>50 kb inversion clade</taxon>
        <taxon>genistoids sensu lato</taxon>
        <taxon>core genistoids</taxon>
        <taxon>Genisteae</taxon>
        <taxon>Lupinus</taxon>
    </lineage>
</organism>
<sequence length="99" mass="11342">MGRRVAFGAEIIECKNWSTRSFFKDRSITFGSLIGISRSGRMVETSANYNKRNHKLKFCFFSLCSKLTTDAVSSNRTTSLGHYLEAERRAAHTYRTNHL</sequence>
<protein>
    <submittedName>
        <fullName evidence="1">Uncharacterized protein</fullName>
    </submittedName>
</protein>
<dbReference type="EMBL" id="CAXHTB010000022">
    <property type="protein sequence ID" value="CAL0329560.1"/>
    <property type="molecule type" value="Genomic_DNA"/>
</dbReference>
<evidence type="ECO:0000313" key="2">
    <source>
        <dbReference type="Proteomes" id="UP001497480"/>
    </source>
</evidence>
<proteinExistence type="predicted"/>
<dbReference type="PANTHER" id="PTHR33544">
    <property type="entry name" value="DUF4005 DOMAIN-CONTAINING PROTEIN-RELATED"/>
    <property type="match status" value="1"/>
</dbReference>
<accession>A0AAV1Y949</accession>
<reference evidence="1 2" key="1">
    <citation type="submission" date="2024-03" db="EMBL/GenBank/DDBJ databases">
        <authorList>
            <person name="Martinez-Hernandez J."/>
        </authorList>
    </citation>
    <scope>NUCLEOTIDE SEQUENCE [LARGE SCALE GENOMIC DNA]</scope>
</reference>
<name>A0AAV1Y949_LUPLU</name>
<evidence type="ECO:0000313" key="1">
    <source>
        <dbReference type="EMBL" id="CAL0329560.1"/>
    </source>
</evidence>